<protein>
    <submittedName>
        <fullName evidence="1">Uncharacterized protein</fullName>
    </submittedName>
</protein>
<reference evidence="1 2" key="1">
    <citation type="submission" date="2020-09" db="EMBL/GenBank/DDBJ databases">
        <title>The genomes of Klebsiella penumoniae phages isolated from sewage.</title>
        <authorList>
            <person name="Fang Q."/>
            <person name="Feng Y."/>
            <person name="Zong Z."/>
        </authorList>
    </citation>
    <scope>NUCLEOTIDE SEQUENCE [LARGE SCALE GENOMIC DNA]</scope>
    <source>
        <strain evidence="1 2">066042</strain>
    </source>
</reference>
<accession>A0A7S6U4P9</accession>
<name>A0A7S6U4P9_9CAUD</name>
<sequence length="96" mass="10711">MVNRLVAVEFHQVLVYTRLDLRPHSVTGEPALSDCLLESLGSAQLLYHQFLSTPVVHVRHVGTLVSTTGEDAHSVSITEDTRLFHQFTLGVEVLFQ</sequence>
<keyword evidence="2" id="KW-1185">Reference proteome</keyword>
<evidence type="ECO:0000313" key="2">
    <source>
        <dbReference type="Proteomes" id="UP000594060"/>
    </source>
</evidence>
<organism evidence="1 2">
    <name type="scientific">Klebsiella phage 066042</name>
    <dbReference type="NCBI Taxonomy" id="2777399"/>
    <lineage>
        <taxon>Viruses</taxon>
        <taxon>Duplodnaviria</taxon>
        <taxon>Heunggongvirae</taxon>
        <taxon>Uroviricota</taxon>
        <taxon>Caudoviricetes</taxon>
        <taxon>Autographivirales</taxon>
        <taxon>Autotranscriptaviridae</taxon>
        <taxon>Studiervirinae</taxon>
        <taxon>Przondovirus</taxon>
        <taxon>Przondovirus pv066042</taxon>
    </lineage>
</organism>
<proteinExistence type="predicted"/>
<gene>
    <name evidence="1" type="ORF">DLINEEME_00235</name>
</gene>
<dbReference type="Proteomes" id="UP000594060">
    <property type="component" value="Segment"/>
</dbReference>
<dbReference type="EMBL" id="MW042804">
    <property type="protein sequence ID" value="QOV07305.1"/>
    <property type="molecule type" value="Genomic_DNA"/>
</dbReference>
<evidence type="ECO:0000313" key="1">
    <source>
        <dbReference type="EMBL" id="QOV07305.1"/>
    </source>
</evidence>